<comment type="caution">
    <text evidence="7">The sequence shown here is derived from an EMBL/GenBank/DDBJ whole genome shotgun (WGS) entry which is preliminary data.</text>
</comment>
<gene>
    <name evidence="7" type="ORF">BC938DRAFT_472147</name>
</gene>
<keyword evidence="6" id="KW-0503">Monooxygenase</keyword>
<evidence type="ECO:0000256" key="5">
    <source>
        <dbReference type="PIRSR" id="PIRSR602401-1"/>
    </source>
</evidence>
<keyword evidence="5 6" id="KW-0349">Heme</keyword>
<evidence type="ECO:0000256" key="2">
    <source>
        <dbReference type="ARBA" id="ARBA00010617"/>
    </source>
</evidence>
<keyword evidence="8" id="KW-1185">Reference proteome</keyword>
<dbReference type="InterPro" id="IPR002401">
    <property type="entry name" value="Cyt_P450_E_grp-I"/>
</dbReference>
<evidence type="ECO:0000256" key="3">
    <source>
        <dbReference type="ARBA" id="ARBA00022723"/>
    </source>
</evidence>
<dbReference type="GO" id="GO:0004497">
    <property type="term" value="F:monooxygenase activity"/>
    <property type="evidence" value="ECO:0007669"/>
    <property type="project" value="UniProtKB-KW"/>
</dbReference>
<dbReference type="InterPro" id="IPR001128">
    <property type="entry name" value="Cyt_P450"/>
</dbReference>
<dbReference type="GO" id="GO:0020037">
    <property type="term" value="F:heme binding"/>
    <property type="evidence" value="ECO:0007669"/>
    <property type="project" value="InterPro"/>
</dbReference>
<evidence type="ECO:0000313" key="7">
    <source>
        <dbReference type="EMBL" id="RUS25458.1"/>
    </source>
</evidence>
<protein>
    <submittedName>
        <fullName evidence="7">Cytochrome P450</fullName>
    </submittedName>
</protein>
<organism evidence="7 8">
    <name type="scientific">Jimgerdemannia flammicorona</name>
    <dbReference type="NCBI Taxonomy" id="994334"/>
    <lineage>
        <taxon>Eukaryota</taxon>
        <taxon>Fungi</taxon>
        <taxon>Fungi incertae sedis</taxon>
        <taxon>Mucoromycota</taxon>
        <taxon>Mucoromycotina</taxon>
        <taxon>Endogonomycetes</taxon>
        <taxon>Endogonales</taxon>
        <taxon>Endogonaceae</taxon>
        <taxon>Jimgerdemannia</taxon>
    </lineage>
</organism>
<dbReference type="InterPro" id="IPR050121">
    <property type="entry name" value="Cytochrome_P450_monoxygenase"/>
</dbReference>
<dbReference type="Proteomes" id="UP000274822">
    <property type="component" value="Unassembled WGS sequence"/>
</dbReference>
<dbReference type="PANTHER" id="PTHR24305:SF166">
    <property type="entry name" value="CYTOCHROME P450 12A4, MITOCHONDRIAL-RELATED"/>
    <property type="match status" value="1"/>
</dbReference>
<dbReference type="InterPro" id="IPR036396">
    <property type="entry name" value="Cyt_P450_sf"/>
</dbReference>
<dbReference type="PRINTS" id="PR00463">
    <property type="entry name" value="EP450I"/>
</dbReference>
<dbReference type="PANTHER" id="PTHR24305">
    <property type="entry name" value="CYTOCHROME P450"/>
    <property type="match status" value="1"/>
</dbReference>
<evidence type="ECO:0000256" key="1">
    <source>
        <dbReference type="ARBA" id="ARBA00001971"/>
    </source>
</evidence>
<proteinExistence type="inferred from homology"/>
<dbReference type="GO" id="GO:0005506">
    <property type="term" value="F:iron ion binding"/>
    <property type="evidence" value="ECO:0007669"/>
    <property type="project" value="InterPro"/>
</dbReference>
<dbReference type="PROSITE" id="PS00086">
    <property type="entry name" value="CYTOCHROME_P450"/>
    <property type="match status" value="1"/>
</dbReference>
<evidence type="ECO:0000256" key="6">
    <source>
        <dbReference type="RuleBase" id="RU000461"/>
    </source>
</evidence>
<comment type="similarity">
    <text evidence="2 6">Belongs to the cytochrome P450 family.</text>
</comment>
<dbReference type="EMBL" id="RBNJ01012935">
    <property type="protein sequence ID" value="RUS25458.1"/>
    <property type="molecule type" value="Genomic_DNA"/>
</dbReference>
<keyword evidence="4 5" id="KW-0408">Iron</keyword>
<evidence type="ECO:0000256" key="4">
    <source>
        <dbReference type="ARBA" id="ARBA00023004"/>
    </source>
</evidence>
<comment type="cofactor">
    <cofactor evidence="1 5">
        <name>heme</name>
        <dbReference type="ChEBI" id="CHEBI:30413"/>
    </cofactor>
</comment>
<dbReference type="InterPro" id="IPR017972">
    <property type="entry name" value="Cyt_P450_CS"/>
</dbReference>
<dbReference type="Gene3D" id="1.10.630.10">
    <property type="entry name" value="Cytochrome P450"/>
    <property type="match status" value="1"/>
</dbReference>
<accession>A0A433Q6P7</accession>
<reference evidence="7 8" key="1">
    <citation type="journal article" date="2018" name="New Phytol.">
        <title>Phylogenomics of Endogonaceae and evolution of mycorrhizas within Mucoromycota.</title>
        <authorList>
            <person name="Chang Y."/>
            <person name="Desiro A."/>
            <person name="Na H."/>
            <person name="Sandor L."/>
            <person name="Lipzen A."/>
            <person name="Clum A."/>
            <person name="Barry K."/>
            <person name="Grigoriev I.V."/>
            <person name="Martin F.M."/>
            <person name="Stajich J.E."/>
            <person name="Smith M.E."/>
            <person name="Bonito G."/>
            <person name="Spatafora J.W."/>
        </authorList>
    </citation>
    <scope>NUCLEOTIDE SEQUENCE [LARGE SCALE GENOMIC DNA]</scope>
    <source>
        <strain evidence="7 8">AD002</strain>
    </source>
</reference>
<dbReference type="Pfam" id="PF00067">
    <property type="entry name" value="p450"/>
    <property type="match status" value="1"/>
</dbReference>
<name>A0A433Q6P7_9FUNG</name>
<dbReference type="SUPFAM" id="SSF48264">
    <property type="entry name" value="Cytochrome P450"/>
    <property type="match status" value="1"/>
</dbReference>
<keyword evidence="6" id="KW-0560">Oxidoreductase</keyword>
<evidence type="ECO:0000313" key="8">
    <source>
        <dbReference type="Proteomes" id="UP000274822"/>
    </source>
</evidence>
<dbReference type="AlphaFoldDB" id="A0A433Q6P7"/>
<dbReference type="GO" id="GO:0016705">
    <property type="term" value="F:oxidoreductase activity, acting on paired donors, with incorporation or reduction of molecular oxygen"/>
    <property type="evidence" value="ECO:0007669"/>
    <property type="project" value="InterPro"/>
</dbReference>
<keyword evidence="3 5" id="KW-0479">Metal-binding</keyword>
<feature type="binding site" description="axial binding residue" evidence="5">
    <location>
        <position position="83"/>
    </location>
    <ligand>
        <name>heme</name>
        <dbReference type="ChEBI" id="CHEBI:30413"/>
    </ligand>
    <ligandPart>
        <name>Fe</name>
        <dbReference type="ChEBI" id="CHEBI:18248"/>
    </ligandPart>
</feature>
<sequence>MRMVSAIKENQPRITTEPLQLGGYHIPAGTVITVDIYCLMHNRKVWGDDADAFVPARHEPQKLNQMPNNVWSWLPFSGGPRKCVGMGLAMAEMRTILAMLLRKYEFDLPEGSIHADKIQLCHGEHPLLIPLDMPIKFTKRY</sequence>